<dbReference type="InterPro" id="IPR000602">
    <property type="entry name" value="Glyco_hydro_38_N"/>
</dbReference>
<organism evidence="2 3">
    <name type="scientific">Lacticaseibacillus mingshuiensis</name>
    <dbReference type="NCBI Taxonomy" id="2799574"/>
    <lineage>
        <taxon>Bacteria</taxon>
        <taxon>Bacillati</taxon>
        <taxon>Bacillota</taxon>
        <taxon>Bacilli</taxon>
        <taxon>Lactobacillales</taxon>
        <taxon>Lactobacillaceae</taxon>
        <taxon>Lacticaseibacillus</taxon>
    </lineage>
</organism>
<keyword evidence="3" id="KW-1185">Reference proteome</keyword>
<dbReference type="CDD" id="cd10791">
    <property type="entry name" value="GH38N_AMII_like_1"/>
    <property type="match status" value="1"/>
</dbReference>
<dbReference type="InterPro" id="IPR027291">
    <property type="entry name" value="Glyco_hydro_38_N_sf"/>
</dbReference>
<gene>
    <name evidence="2" type="ORF">ACFQ4P_02865</name>
</gene>
<reference evidence="3" key="1">
    <citation type="journal article" date="2019" name="Int. J. Syst. Evol. Microbiol.">
        <title>The Global Catalogue of Microorganisms (GCM) 10K type strain sequencing project: providing services to taxonomists for standard genome sequencing and annotation.</title>
        <authorList>
            <consortium name="The Broad Institute Genomics Platform"/>
            <consortium name="The Broad Institute Genome Sequencing Center for Infectious Disease"/>
            <person name="Wu L."/>
            <person name="Ma J."/>
        </authorList>
    </citation>
    <scope>NUCLEOTIDE SEQUENCE [LARGE SCALE GENOMIC DNA]</scope>
    <source>
        <strain evidence="3">CCM 8980</strain>
    </source>
</reference>
<evidence type="ECO:0000313" key="3">
    <source>
        <dbReference type="Proteomes" id="UP001597196"/>
    </source>
</evidence>
<dbReference type="InterPro" id="IPR011330">
    <property type="entry name" value="Glyco_hydro/deAcase_b/a-brl"/>
</dbReference>
<sequence>MKTLFLINHSHTDIGYTDRQEDIALQHVEFIRQAMAIIDQELKANGHTDFVWTCENYWQVQNFFSEATDAEKRRFDEYVERGYIDVSLNAFNMTELVDKDVLTDVLGEGRAWANTLERKLDSGMACDVNGFGWAYADALLDNQIDNFFTCVHGHHGTPPLFEDQVPFWWQTADGRKLLVWNGTHYQFGDELYIIPGGQMSYLISDEHNGDITSPQMPIAHERIFKYFEALAARGYAYDFAPAMISGYVSDNAGPNEALLASIAAWNAQYGDEIRIQLIGLNQFFAYLRSQDLSALPTYSGDWNDWWADGVGSTPAATKIYRNAQRRYHVGQLLATPAEKQLPTAAAIRHQLMLYAEHTWGYSSSVSEPWNTMVNELSFRKAAFATQASVLANNYLNQQLLYDYHMATPRANRHKTYKVINPHDRAVDVPAVLNFEYPELLEGHRMSDALLPYLEVVDLQTGATVPRQIAGTPRAYEVTITAHLAPKETRRYAIRLGKNAAVDSRYLGFARGTEGVRDIAHSGVASDLVIETDDYECRLDGTIGIASLTDKSTGRSLLREDALVPAFYGVYEVTPVKTDPCNERRRMGRNRKGNGVQRSLSQLTDIRTIADGPIYQTVVLDFSLTGTQLYSVQLKFYKHLPLIQTSVRVHKDSTWAPENLYVSLPFAATSDLYAEKIDQLFRPAIDQLPGTNADFWALDSGFFYRDEAGKTLGVCPQDTPLITLGSLRPHQIALAGPETAAKNHEQVFAWLMNNFWETNFNVDLAGFYEFEFDLFTTTTTDLDDAQAALRTQAQGVISIATNEKEGA</sequence>
<protein>
    <recommendedName>
        <fullName evidence="1">Glycoside hydrolase family 38 N-terminal domain-containing protein</fullName>
    </recommendedName>
</protein>
<comment type="caution">
    <text evidence="2">The sequence shown here is derived from an EMBL/GenBank/DDBJ whole genome shotgun (WGS) entry which is preliminary data.</text>
</comment>
<evidence type="ECO:0000313" key="2">
    <source>
        <dbReference type="EMBL" id="MFD1429192.1"/>
    </source>
</evidence>
<dbReference type="Gene3D" id="3.20.110.10">
    <property type="entry name" value="Glycoside hydrolase 38, N terminal domain"/>
    <property type="match status" value="1"/>
</dbReference>
<proteinExistence type="predicted"/>
<dbReference type="SUPFAM" id="SSF74650">
    <property type="entry name" value="Galactose mutarotase-like"/>
    <property type="match status" value="1"/>
</dbReference>
<accession>A0ABW4CEH6</accession>
<dbReference type="InterPro" id="IPR011013">
    <property type="entry name" value="Gal_mutarotase_sf_dom"/>
</dbReference>
<feature type="domain" description="Glycoside hydrolase family 38 N-terminal" evidence="1">
    <location>
        <begin position="4"/>
        <end position="298"/>
    </location>
</feature>
<evidence type="ECO:0000259" key="1">
    <source>
        <dbReference type="Pfam" id="PF01074"/>
    </source>
</evidence>
<dbReference type="EMBL" id="JBHTOC010000003">
    <property type="protein sequence ID" value="MFD1429192.1"/>
    <property type="molecule type" value="Genomic_DNA"/>
</dbReference>
<dbReference type="RefSeq" id="WP_203626136.1">
    <property type="nucleotide sequence ID" value="NZ_BOLQ01000002.1"/>
</dbReference>
<dbReference type="Proteomes" id="UP001597196">
    <property type="component" value="Unassembled WGS sequence"/>
</dbReference>
<dbReference type="Pfam" id="PF01074">
    <property type="entry name" value="Glyco_hydro_38N"/>
    <property type="match status" value="1"/>
</dbReference>
<name>A0ABW4CEH6_9LACO</name>
<dbReference type="SUPFAM" id="SSF88713">
    <property type="entry name" value="Glycoside hydrolase/deacetylase"/>
    <property type="match status" value="1"/>
</dbReference>